<dbReference type="InterPro" id="IPR013083">
    <property type="entry name" value="Znf_RING/FYVE/PHD"/>
</dbReference>
<organism evidence="1">
    <name type="scientific">viral metagenome</name>
    <dbReference type="NCBI Taxonomy" id="1070528"/>
    <lineage>
        <taxon>unclassified sequences</taxon>
        <taxon>metagenomes</taxon>
        <taxon>organismal metagenomes</taxon>
    </lineage>
</organism>
<reference evidence="1" key="1">
    <citation type="journal article" date="2020" name="Nature">
        <title>Giant virus diversity and host interactions through global metagenomics.</title>
        <authorList>
            <person name="Schulz F."/>
            <person name="Roux S."/>
            <person name="Paez-Espino D."/>
            <person name="Jungbluth S."/>
            <person name="Walsh D.A."/>
            <person name="Denef V.J."/>
            <person name="McMahon K.D."/>
            <person name="Konstantinidis K.T."/>
            <person name="Eloe-Fadrosh E.A."/>
            <person name="Kyrpides N.C."/>
            <person name="Woyke T."/>
        </authorList>
    </citation>
    <scope>NUCLEOTIDE SEQUENCE</scope>
    <source>
        <strain evidence="1">GVMAG-M-3300018868-6</strain>
    </source>
</reference>
<dbReference type="AlphaFoldDB" id="A0A6C0BVK8"/>
<sequence length="263" mass="29879">MFPSFFRLFNERGQTAGGSNSNRETPTARELLEYSNRCLDTYREIVDINKKIASDLAENTRRLMPHLGNIRTCPNNHNLTLYTAIGGNCDICNRIVFVGEQVMDCRACNWYMCSRCARNNQFTMPQSTSLQSTINELLRPPPPTTSQSQMFTFDIPLNGRGFDDFITQLTQSLSEITPASQDDVIVAPTEDEIGRACLVMPASTANLGDQYVCPIDLSPISNDESVMMIKHCQHVFRESNLRLLFSRDCRCPLCRFDIREHDE</sequence>
<name>A0A6C0BVK8_9ZZZZ</name>
<protein>
    <recommendedName>
        <fullName evidence="2">RING-type domain-containing protein</fullName>
    </recommendedName>
</protein>
<evidence type="ECO:0000313" key="1">
    <source>
        <dbReference type="EMBL" id="QHS95604.1"/>
    </source>
</evidence>
<proteinExistence type="predicted"/>
<dbReference type="EMBL" id="MN739254">
    <property type="protein sequence ID" value="QHS95604.1"/>
    <property type="molecule type" value="Genomic_DNA"/>
</dbReference>
<dbReference type="Gene3D" id="3.30.40.10">
    <property type="entry name" value="Zinc/RING finger domain, C3HC4 (zinc finger)"/>
    <property type="match status" value="1"/>
</dbReference>
<accession>A0A6C0BVK8</accession>
<evidence type="ECO:0008006" key="2">
    <source>
        <dbReference type="Google" id="ProtNLM"/>
    </source>
</evidence>
<dbReference type="SUPFAM" id="SSF57850">
    <property type="entry name" value="RING/U-box"/>
    <property type="match status" value="1"/>
</dbReference>